<dbReference type="VEuPathDB" id="FungiDB:ASPZODRAFT_1639411"/>
<dbReference type="Proteomes" id="UP000184188">
    <property type="component" value="Unassembled WGS sequence"/>
</dbReference>
<evidence type="ECO:0000313" key="2">
    <source>
        <dbReference type="EMBL" id="OJJ48617.1"/>
    </source>
</evidence>
<feature type="transmembrane region" description="Helical" evidence="1">
    <location>
        <begin position="73"/>
        <end position="95"/>
    </location>
</feature>
<dbReference type="EMBL" id="KV878339">
    <property type="protein sequence ID" value="OJJ48617.1"/>
    <property type="molecule type" value="Genomic_DNA"/>
</dbReference>
<keyword evidence="1" id="KW-0812">Transmembrane</keyword>
<protein>
    <submittedName>
        <fullName evidence="2">Uncharacterized protein</fullName>
    </submittedName>
</protein>
<name>A0A1L9SNJ8_9EURO</name>
<evidence type="ECO:0000256" key="1">
    <source>
        <dbReference type="SAM" id="Phobius"/>
    </source>
</evidence>
<reference evidence="3" key="1">
    <citation type="journal article" date="2017" name="Genome Biol.">
        <title>Comparative genomics reveals high biological diversity and specific adaptations in the industrially and medically important fungal genus Aspergillus.</title>
        <authorList>
            <person name="de Vries R.P."/>
            <person name="Riley R."/>
            <person name="Wiebenga A."/>
            <person name="Aguilar-Osorio G."/>
            <person name="Amillis S."/>
            <person name="Uchima C.A."/>
            <person name="Anderluh G."/>
            <person name="Asadollahi M."/>
            <person name="Askin M."/>
            <person name="Barry K."/>
            <person name="Battaglia E."/>
            <person name="Bayram O."/>
            <person name="Benocci T."/>
            <person name="Braus-Stromeyer S.A."/>
            <person name="Caldana C."/>
            <person name="Canovas D."/>
            <person name="Cerqueira G.C."/>
            <person name="Chen F."/>
            <person name="Chen W."/>
            <person name="Choi C."/>
            <person name="Clum A."/>
            <person name="Dos Santos R.A."/>
            <person name="Damasio A.R."/>
            <person name="Diallinas G."/>
            <person name="Emri T."/>
            <person name="Fekete E."/>
            <person name="Flipphi M."/>
            <person name="Freyberg S."/>
            <person name="Gallo A."/>
            <person name="Gournas C."/>
            <person name="Habgood R."/>
            <person name="Hainaut M."/>
            <person name="Harispe M.L."/>
            <person name="Henrissat B."/>
            <person name="Hilden K.S."/>
            <person name="Hope R."/>
            <person name="Hossain A."/>
            <person name="Karabika E."/>
            <person name="Karaffa L."/>
            <person name="Karanyi Z."/>
            <person name="Krasevec N."/>
            <person name="Kuo A."/>
            <person name="Kusch H."/>
            <person name="LaButti K."/>
            <person name="Lagendijk E.L."/>
            <person name="Lapidus A."/>
            <person name="Levasseur A."/>
            <person name="Lindquist E."/>
            <person name="Lipzen A."/>
            <person name="Logrieco A.F."/>
            <person name="MacCabe A."/>
            <person name="Maekelae M.R."/>
            <person name="Malavazi I."/>
            <person name="Melin P."/>
            <person name="Meyer V."/>
            <person name="Mielnichuk N."/>
            <person name="Miskei M."/>
            <person name="Molnar A.P."/>
            <person name="Mule G."/>
            <person name="Ngan C.Y."/>
            <person name="Orejas M."/>
            <person name="Orosz E."/>
            <person name="Ouedraogo J.P."/>
            <person name="Overkamp K.M."/>
            <person name="Park H.-S."/>
            <person name="Perrone G."/>
            <person name="Piumi F."/>
            <person name="Punt P.J."/>
            <person name="Ram A.F."/>
            <person name="Ramon A."/>
            <person name="Rauscher S."/>
            <person name="Record E."/>
            <person name="Riano-Pachon D.M."/>
            <person name="Robert V."/>
            <person name="Roehrig J."/>
            <person name="Ruller R."/>
            <person name="Salamov A."/>
            <person name="Salih N.S."/>
            <person name="Samson R.A."/>
            <person name="Sandor E."/>
            <person name="Sanguinetti M."/>
            <person name="Schuetze T."/>
            <person name="Sepcic K."/>
            <person name="Shelest E."/>
            <person name="Sherlock G."/>
            <person name="Sophianopoulou V."/>
            <person name="Squina F.M."/>
            <person name="Sun H."/>
            <person name="Susca A."/>
            <person name="Todd R.B."/>
            <person name="Tsang A."/>
            <person name="Unkles S.E."/>
            <person name="van de Wiele N."/>
            <person name="van Rossen-Uffink D."/>
            <person name="Oliveira J.V."/>
            <person name="Vesth T.C."/>
            <person name="Visser J."/>
            <person name="Yu J.-H."/>
            <person name="Zhou M."/>
            <person name="Andersen M.R."/>
            <person name="Archer D.B."/>
            <person name="Baker S.E."/>
            <person name="Benoit I."/>
            <person name="Brakhage A.A."/>
            <person name="Braus G.H."/>
            <person name="Fischer R."/>
            <person name="Frisvad J.C."/>
            <person name="Goldman G.H."/>
            <person name="Houbraken J."/>
            <person name="Oakley B."/>
            <person name="Pocsi I."/>
            <person name="Scazzocchio C."/>
            <person name="Seiboth B."/>
            <person name="vanKuyk P.A."/>
            <person name="Wortman J."/>
            <person name="Dyer P.S."/>
            <person name="Grigoriev I.V."/>
        </authorList>
    </citation>
    <scope>NUCLEOTIDE SEQUENCE [LARGE SCALE GENOMIC DNA]</scope>
    <source>
        <strain evidence="3">CBS 506.65</strain>
    </source>
</reference>
<keyword evidence="3" id="KW-1185">Reference proteome</keyword>
<organism evidence="2 3">
    <name type="scientific">Penicilliopsis zonata CBS 506.65</name>
    <dbReference type="NCBI Taxonomy" id="1073090"/>
    <lineage>
        <taxon>Eukaryota</taxon>
        <taxon>Fungi</taxon>
        <taxon>Dikarya</taxon>
        <taxon>Ascomycota</taxon>
        <taxon>Pezizomycotina</taxon>
        <taxon>Eurotiomycetes</taxon>
        <taxon>Eurotiomycetidae</taxon>
        <taxon>Eurotiales</taxon>
        <taxon>Aspergillaceae</taxon>
        <taxon>Penicilliopsis</taxon>
    </lineage>
</organism>
<keyword evidence="1" id="KW-0472">Membrane</keyword>
<dbReference type="RefSeq" id="XP_022583127.1">
    <property type="nucleotide sequence ID" value="XM_022726654.1"/>
</dbReference>
<proteinExistence type="predicted"/>
<keyword evidence="1" id="KW-1133">Transmembrane helix</keyword>
<gene>
    <name evidence="2" type="ORF">ASPZODRAFT_1639411</name>
</gene>
<evidence type="ECO:0000313" key="3">
    <source>
        <dbReference type="Proteomes" id="UP000184188"/>
    </source>
</evidence>
<dbReference type="AlphaFoldDB" id="A0A1L9SNJ8"/>
<dbReference type="GeneID" id="34613118"/>
<sequence>MRSTLLQYDACHLVSGIFIQPINFLSREVLSLPFVVLSFMHFYLHSGKGTDCRTYFPSSAGRRVPDGADAAPTQYLCFFLVLFWFYLFFCFFFLFSWKDDISSGPSPLDQCGLVAALRGSRRRAVIVYQSVGTFHTASVEPGHIFQLCVYYITAIA</sequence>
<accession>A0A1L9SNJ8</accession>